<dbReference type="Proteomes" id="UP000887565">
    <property type="component" value="Unplaced"/>
</dbReference>
<evidence type="ECO:0000313" key="3">
    <source>
        <dbReference type="WBParaSite" id="nRc.2.0.1.t43858-RA"/>
    </source>
</evidence>
<dbReference type="WBParaSite" id="nRc.2.0.1.t43858-RA">
    <property type="protein sequence ID" value="nRc.2.0.1.t43858-RA"/>
    <property type="gene ID" value="nRc.2.0.1.g43858"/>
</dbReference>
<name>A0A915L273_ROMCU</name>
<evidence type="ECO:0000256" key="1">
    <source>
        <dbReference type="SAM" id="MobiDB-lite"/>
    </source>
</evidence>
<sequence>MTNCYYAKGGGSRPKRDLESLQRISSTERRCIPEKELQEKENERYALFGRNELDMERAQNCMGLPEEAVLMFCWATNCGCMNLGMFIIRVFEL</sequence>
<keyword evidence="2" id="KW-1185">Reference proteome</keyword>
<protein>
    <submittedName>
        <fullName evidence="3">Uncharacterized protein</fullName>
    </submittedName>
</protein>
<organism evidence="2 3">
    <name type="scientific">Romanomermis culicivorax</name>
    <name type="common">Nematode worm</name>
    <dbReference type="NCBI Taxonomy" id="13658"/>
    <lineage>
        <taxon>Eukaryota</taxon>
        <taxon>Metazoa</taxon>
        <taxon>Ecdysozoa</taxon>
        <taxon>Nematoda</taxon>
        <taxon>Enoplea</taxon>
        <taxon>Dorylaimia</taxon>
        <taxon>Mermithida</taxon>
        <taxon>Mermithoidea</taxon>
        <taxon>Mermithidae</taxon>
        <taxon>Romanomermis</taxon>
    </lineage>
</organism>
<accession>A0A915L273</accession>
<dbReference type="AlphaFoldDB" id="A0A915L273"/>
<reference evidence="3" key="1">
    <citation type="submission" date="2022-11" db="UniProtKB">
        <authorList>
            <consortium name="WormBaseParasite"/>
        </authorList>
    </citation>
    <scope>IDENTIFICATION</scope>
</reference>
<feature type="region of interest" description="Disordered" evidence="1">
    <location>
        <begin position="1"/>
        <end position="21"/>
    </location>
</feature>
<proteinExistence type="predicted"/>
<evidence type="ECO:0000313" key="2">
    <source>
        <dbReference type="Proteomes" id="UP000887565"/>
    </source>
</evidence>